<dbReference type="Pfam" id="PF00106">
    <property type="entry name" value="adh_short"/>
    <property type="match status" value="1"/>
</dbReference>
<protein>
    <recommendedName>
        <fullName evidence="4">NAD(P)-binding protein</fullName>
    </recommendedName>
</protein>
<organism evidence="2 3">
    <name type="scientific">Marasmius tenuissimus</name>
    <dbReference type="NCBI Taxonomy" id="585030"/>
    <lineage>
        <taxon>Eukaryota</taxon>
        <taxon>Fungi</taxon>
        <taxon>Dikarya</taxon>
        <taxon>Basidiomycota</taxon>
        <taxon>Agaricomycotina</taxon>
        <taxon>Agaricomycetes</taxon>
        <taxon>Agaricomycetidae</taxon>
        <taxon>Agaricales</taxon>
        <taxon>Marasmiineae</taxon>
        <taxon>Marasmiaceae</taxon>
        <taxon>Marasmius</taxon>
    </lineage>
</organism>
<evidence type="ECO:0000313" key="2">
    <source>
        <dbReference type="EMBL" id="KAL0066900.1"/>
    </source>
</evidence>
<dbReference type="PANTHER" id="PTHR47534">
    <property type="entry name" value="YALI0E05731P"/>
    <property type="match status" value="1"/>
</dbReference>
<dbReference type="InterPro" id="IPR052228">
    <property type="entry name" value="Sec_Metab_Biosynth_Oxidored"/>
</dbReference>
<proteinExistence type="predicted"/>
<dbReference type="InterPro" id="IPR036291">
    <property type="entry name" value="NAD(P)-bd_dom_sf"/>
</dbReference>
<dbReference type="EMBL" id="JBBXMP010000031">
    <property type="protein sequence ID" value="KAL0066900.1"/>
    <property type="molecule type" value="Genomic_DNA"/>
</dbReference>
<dbReference type="Gene3D" id="3.40.50.720">
    <property type="entry name" value="NAD(P)-binding Rossmann-like Domain"/>
    <property type="match status" value="1"/>
</dbReference>
<comment type="caution">
    <text evidence="2">The sequence shown here is derived from an EMBL/GenBank/DDBJ whole genome shotgun (WGS) entry which is preliminary data.</text>
</comment>
<evidence type="ECO:0000313" key="3">
    <source>
        <dbReference type="Proteomes" id="UP001437256"/>
    </source>
</evidence>
<dbReference type="Proteomes" id="UP001437256">
    <property type="component" value="Unassembled WGS sequence"/>
</dbReference>
<evidence type="ECO:0008006" key="4">
    <source>
        <dbReference type="Google" id="ProtNLM"/>
    </source>
</evidence>
<dbReference type="PANTHER" id="PTHR47534:SF3">
    <property type="entry name" value="ALCOHOL DEHYDROGENASE-LIKE C-TERMINAL DOMAIN-CONTAINING PROTEIN"/>
    <property type="match status" value="1"/>
</dbReference>
<evidence type="ECO:0000256" key="1">
    <source>
        <dbReference type="ARBA" id="ARBA00023002"/>
    </source>
</evidence>
<sequence length="322" mass="36711">MPSFTEAKSFTTSYKLSYTPVAVFVGASQGIGHRTLEALSRITDGKVHIILIARSESNAKRVLNSLVKPLDPVLRDQVLREFIQCDVALMKNVVEAVEKIKQLLLSRIPQNNPPRVNFLFMSAGYGSLRFRNRIDTEEGIDHQLALRYYHRFKLTHELLPLLRAARDAGEDSKVLSVLAAGFRWALVKDGDFGYKKWEHGPTWRAAVASPPYNDLALEGFARREPGIAFTHMSPGFVRTDTFQKQMTFSTWPLTIFNPLLRILWKFASMTEERSAEFFLYGLLAGKEGFYRRNNYGTDIGLCDHGVDKEQFWKHSMEETRSG</sequence>
<dbReference type="SUPFAM" id="SSF51735">
    <property type="entry name" value="NAD(P)-binding Rossmann-fold domains"/>
    <property type="match status" value="1"/>
</dbReference>
<gene>
    <name evidence="2" type="ORF">AAF712_006095</name>
</gene>
<keyword evidence="1" id="KW-0560">Oxidoreductase</keyword>
<name>A0ABR2ZYW8_9AGAR</name>
<keyword evidence="3" id="KW-1185">Reference proteome</keyword>
<accession>A0ABR2ZYW8</accession>
<reference evidence="2 3" key="1">
    <citation type="submission" date="2024-05" db="EMBL/GenBank/DDBJ databases">
        <title>A draft genome resource for the thread blight pathogen Marasmius tenuissimus strain MS-2.</title>
        <authorList>
            <person name="Yulfo-Soto G.E."/>
            <person name="Baruah I.K."/>
            <person name="Amoako-Attah I."/>
            <person name="Bukari Y."/>
            <person name="Meinhardt L.W."/>
            <person name="Bailey B.A."/>
            <person name="Cohen S.P."/>
        </authorList>
    </citation>
    <scope>NUCLEOTIDE SEQUENCE [LARGE SCALE GENOMIC DNA]</scope>
    <source>
        <strain evidence="2 3">MS-2</strain>
    </source>
</reference>
<dbReference type="InterPro" id="IPR002347">
    <property type="entry name" value="SDR_fam"/>
</dbReference>